<gene>
    <name evidence="5" type="ORF">METZ01_LOCUS88615</name>
</gene>
<dbReference type="GO" id="GO:0046872">
    <property type="term" value="F:metal ion binding"/>
    <property type="evidence" value="ECO:0007669"/>
    <property type="project" value="UniProtKB-KW"/>
</dbReference>
<keyword evidence="2" id="KW-0479">Metal-binding</keyword>
<feature type="domain" description="HpcH/HpaI aldolase/citrate lyase" evidence="4">
    <location>
        <begin position="20"/>
        <end position="243"/>
    </location>
</feature>
<dbReference type="Pfam" id="PF03328">
    <property type="entry name" value="HpcH_HpaI"/>
    <property type="match status" value="1"/>
</dbReference>
<name>A0A381V6Y1_9ZZZZ</name>
<evidence type="ECO:0000256" key="3">
    <source>
        <dbReference type="ARBA" id="ARBA00023239"/>
    </source>
</evidence>
<proteinExistence type="inferred from homology"/>
<dbReference type="AlphaFoldDB" id="A0A381V6Y1"/>
<dbReference type="GO" id="GO:0016832">
    <property type="term" value="F:aldehyde-lyase activity"/>
    <property type="evidence" value="ECO:0007669"/>
    <property type="project" value="TreeGrafter"/>
</dbReference>
<dbReference type="Gene3D" id="3.20.20.60">
    <property type="entry name" value="Phosphoenolpyruvate-binding domains"/>
    <property type="match status" value="1"/>
</dbReference>
<dbReference type="PANTHER" id="PTHR30502">
    <property type="entry name" value="2-KETO-3-DEOXY-L-RHAMNONATE ALDOLASE"/>
    <property type="match status" value="1"/>
</dbReference>
<dbReference type="SUPFAM" id="SSF51621">
    <property type="entry name" value="Phosphoenolpyruvate/pyruvate domain"/>
    <property type="match status" value="1"/>
</dbReference>
<organism evidence="5">
    <name type="scientific">marine metagenome</name>
    <dbReference type="NCBI Taxonomy" id="408172"/>
    <lineage>
        <taxon>unclassified sequences</taxon>
        <taxon>metagenomes</taxon>
        <taxon>ecological metagenomes</taxon>
    </lineage>
</organism>
<keyword evidence="3" id="KW-0456">Lyase</keyword>
<dbReference type="InterPro" id="IPR005000">
    <property type="entry name" value="Aldolase/citrate-lyase_domain"/>
</dbReference>
<sequence>MDMIRNNVRSNLLSGKPAIGPFVGLQSPNVAELMGSAGFNFVVIESEHNGIESAEIEHMLMAVGNTDAIPIVRIPSLEQVYIQKALDIGALGIVVPSVKTAKEAAQIVSATKFPPHGKRSWGPLRASRYTFDNEDYLKNANDNILVVLIIETVEAVENLEEIAAVPGIDVLFLGPWDMCLSLGLDPLLLPHQEIDQILEKMIEVATRHEVVAGAGASRPEDVEVRLNQGVKFLSYGPDYALLSSAAFSGVEAFENWMLEQT</sequence>
<accession>A0A381V6Y1</accession>
<dbReference type="GO" id="GO:0005737">
    <property type="term" value="C:cytoplasm"/>
    <property type="evidence" value="ECO:0007669"/>
    <property type="project" value="TreeGrafter"/>
</dbReference>
<dbReference type="PANTHER" id="PTHR30502:SF0">
    <property type="entry name" value="PHOSPHOENOLPYRUVATE CARBOXYLASE FAMILY PROTEIN"/>
    <property type="match status" value="1"/>
</dbReference>
<dbReference type="InterPro" id="IPR015813">
    <property type="entry name" value="Pyrv/PenolPyrv_kinase-like_dom"/>
</dbReference>
<evidence type="ECO:0000313" key="5">
    <source>
        <dbReference type="EMBL" id="SVA35761.1"/>
    </source>
</evidence>
<dbReference type="InterPro" id="IPR040442">
    <property type="entry name" value="Pyrv_kinase-like_dom_sf"/>
</dbReference>
<reference evidence="5" key="1">
    <citation type="submission" date="2018-05" db="EMBL/GenBank/DDBJ databases">
        <authorList>
            <person name="Lanie J.A."/>
            <person name="Ng W.-L."/>
            <person name="Kazmierczak K.M."/>
            <person name="Andrzejewski T.M."/>
            <person name="Davidsen T.M."/>
            <person name="Wayne K.J."/>
            <person name="Tettelin H."/>
            <person name="Glass J.I."/>
            <person name="Rusch D."/>
            <person name="Podicherti R."/>
            <person name="Tsui H.-C.T."/>
            <person name="Winkler M.E."/>
        </authorList>
    </citation>
    <scope>NUCLEOTIDE SEQUENCE</scope>
</reference>
<dbReference type="EMBL" id="UINC01007941">
    <property type="protein sequence ID" value="SVA35761.1"/>
    <property type="molecule type" value="Genomic_DNA"/>
</dbReference>
<evidence type="ECO:0000256" key="1">
    <source>
        <dbReference type="ARBA" id="ARBA00005568"/>
    </source>
</evidence>
<evidence type="ECO:0000256" key="2">
    <source>
        <dbReference type="ARBA" id="ARBA00022723"/>
    </source>
</evidence>
<dbReference type="InterPro" id="IPR050251">
    <property type="entry name" value="HpcH-HpaI_aldolase"/>
</dbReference>
<comment type="similarity">
    <text evidence="1">Belongs to the HpcH/HpaI aldolase family.</text>
</comment>
<evidence type="ECO:0000259" key="4">
    <source>
        <dbReference type="Pfam" id="PF03328"/>
    </source>
</evidence>
<protein>
    <recommendedName>
        <fullName evidence="4">HpcH/HpaI aldolase/citrate lyase domain-containing protein</fullName>
    </recommendedName>
</protein>